<gene>
    <name evidence="1" type="ORF">FHX64_002813</name>
</gene>
<dbReference type="Proteomes" id="UP000544222">
    <property type="component" value="Unassembled WGS sequence"/>
</dbReference>
<dbReference type="RefSeq" id="WP_183414358.1">
    <property type="nucleotide sequence ID" value="NZ_JACHYB010000002.1"/>
</dbReference>
<dbReference type="Gene3D" id="1.20.5.2950">
    <property type="match status" value="1"/>
</dbReference>
<dbReference type="EMBL" id="JACHYB010000002">
    <property type="protein sequence ID" value="MBB3188615.1"/>
    <property type="molecule type" value="Genomic_DNA"/>
</dbReference>
<organism evidence="1 2">
    <name type="scientific">Microbacter margulisiae</name>
    <dbReference type="NCBI Taxonomy" id="1350067"/>
    <lineage>
        <taxon>Bacteria</taxon>
        <taxon>Pseudomonadati</taxon>
        <taxon>Bacteroidota</taxon>
        <taxon>Bacteroidia</taxon>
        <taxon>Bacteroidales</taxon>
        <taxon>Porphyromonadaceae</taxon>
        <taxon>Microbacter</taxon>
    </lineage>
</organism>
<name>A0A7W5H3A3_9PORP</name>
<keyword evidence="2" id="KW-1185">Reference proteome</keyword>
<reference evidence="1 2" key="1">
    <citation type="submission" date="2020-08" db="EMBL/GenBank/DDBJ databases">
        <title>Genomic Encyclopedia of Type Strains, Phase IV (KMG-IV): sequencing the most valuable type-strain genomes for metagenomic binning, comparative biology and taxonomic classification.</title>
        <authorList>
            <person name="Goeker M."/>
        </authorList>
    </citation>
    <scope>NUCLEOTIDE SEQUENCE [LARGE SCALE GENOMIC DNA]</scope>
    <source>
        <strain evidence="1 2">DSM 27471</strain>
    </source>
</reference>
<comment type="caution">
    <text evidence="1">The sequence shown here is derived from an EMBL/GenBank/DDBJ whole genome shotgun (WGS) entry which is preliminary data.</text>
</comment>
<accession>A0A7W5H3A3</accession>
<proteinExistence type="predicted"/>
<sequence length="196" mass="22076">MNDTLKELTDKIYLEGVEKGKEEAATLLAKAREDAMAIVEKAKAEAADIVQQAKKDSEELDKNTRSELKLFARQSVEALKTEITNLVNGKIVSDSIKAALADKEFMQKVVLTFVQNWAKKENITIETADAKSLSDYFAANAKSLLNEKVVIKEVNGRKADFTLQLENGSYKIKFGEEEFDAYFKEFLRPKLVDLLF</sequence>
<dbReference type="AlphaFoldDB" id="A0A7W5H3A3"/>
<evidence type="ECO:0000313" key="1">
    <source>
        <dbReference type="EMBL" id="MBB3188615.1"/>
    </source>
</evidence>
<protein>
    <submittedName>
        <fullName evidence="1">V/A-type H+-transporting ATPase subunit E</fullName>
    </submittedName>
</protein>
<evidence type="ECO:0000313" key="2">
    <source>
        <dbReference type="Proteomes" id="UP000544222"/>
    </source>
</evidence>